<dbReference type="InterPro" id="IPR035680">
    <property type="entry name" value="Clx_II_MBL"/>
</dbReference>
<evidence type="ECO:0000256" key="6">
    <source>
        <dbReference type="ARBA" id="ARBA00022833"/>
    </source>
</evidence>
<feature type="binding site" evidence="7">
    <location>
        <position position="116"/>
    </location>
    <ligand>
        <name>Zn(2+)</name>
        <dbReference type="ChEBI" id="CHEBI:29105"/>
        <label>1</label>
    </ligand>
</feature>
<protein>
    <recommendedName>
        <fullName evidence="7">Hydroxyacylglutathione hydrolase</fullName>
        <ecNumber evidence="7">3.1.2.6</ecNumber>
    </recommendedName>
    <alternativeName>
        <fullName evidence="7">Glyoxalase II</fullName>
        <shortName evidence="7">Glx II</shortName>
    </alternativeName>
</protein>
<evidence type="ECO:0000256" key="3">
    <source>
        <dbReference type="ARBA" id="ARBA00006759"/>
    </source>
</evidence>
<evidence type="ECO:0000313" key="9">
    <source>
        <dbReference type="EMBL" id="RUO35261.1"/>
    </source>
</evidence>
<feature type="binding site" evidence="7">
    <location>
        <position position="133"/>
    </location>
    <ligand>
        <name>Zn(2+)</name>
        <dbReference type="ChEBI" id="CHEBI:29105"/>
        <label>1</label>
    </ligand>
</feature>
<accession>A0A432WND6</accession>
<evidence type="ECO:0000256" key="5">
    <source>
        <dbReference type="ARBA" id="ARBA00022801"/>
    </source>
</evidence>
<comment type="cofactor">
    <cofactor evidence="7">
        <name>Zn(2+)</name>
        <dbReference type="ChEBI" id="CHEBI:29105"/>
    </cofactor>
    <text evidence="7">Binds 2 Zn(2+) ions per subunit.</text>
</comment>
<feature type="binding site" evidence="7">
    <location>
        <position position="133"/>
    </location>
    <ligand>
        <name>Zn(2+)</name>
        <dbReference type="ChEBI" id="CHEBI:29105"/>
        <label>2</label>
    </ligand>
</feature>
<dbReference type="GO" id="GO:0004416">
    <property type="term" value="F:hydroxyacylglutathione hydrolase activity"/>
    <property type="evidence" value="ECO:0007669"/>
    <property type="project" value="UniProtKB-UniRule"/>
</dbReference>
<dbReference type="InterPro" id="IPR036866">
    <property type="entry name" value="RibonucZ/Hydroxyglut_hydro"/>
</dbReference>
<feature type="binding site" evidence="7">
    <location>
        <position position="58"/>
    </location>
    <ligand>
        <name>Zn(2+)</name>
        <dbReference type="ChEBI" id="CHEBI:29105"/>
        <label>1</label>
    </ligand>
</feature>
<feature type="binding site" evidence="7">
    <location>
        <position position="171"/>
    </location>
    <ligand>
        <name>Zn(2+)</name>
        <dbReference type="ChEBI" id="CHEBI:29105"/>
        <label>2</label>
    </ligand>
</feature>
<feature type="binding site" evidence="7">
    <location>
        <position position="62"/>
    </location>
    <ligand>
        <name>Zn(2+)</name>
        <dbReference type="ChEBI" id="CHEBI:29105"/>
        <label>2</label>
    </ligand>
</feature>
<dbReference type="SUPFAM" id="SSF56281">
    <property type="entry name" value="Metallo-hydrolase/oxidoreductase"/>
    <property type="match status" value="1"/>
</dbReference>
<dbReference type="PANTHER" id="PTHR43705:SF1">
    <property type="entry name" value="HYDROXYACYLGLUTATHIONE HYDROLASE GLOB"/>
    <property type="match status" value="1"/>
</dbReference>
<comment type="function">
    <text evidence="7">Thiolesterase that catalyzes the hydrolysis of S-D-lactoyl-glutathione to form glutathione and D-lactic acid.</text>
</comment>
<evidence type="ECO:0000256" key="7">
    <source>
        <dbReference type="HAMAP-Rule" id="MF_01374"/>
    </source>
</evidence>
<dbReference type="OrthoDB" id="9802248at2"/>
<dbReference type="NCBIfam" id="TIGR03413">
    <property type="entry name" value="GSH_gloB"/>
    <property type="match status" value="1"/>
</dbReference>
<gene>
    <name evidence="7 9" type="primary">gloB</name>
    <name evidence="9" type="ORF">CWE11_04325</name>
</gene>
<evidence type="ECO:0000256" key="4">
    <source>
        <dbReference type="ARBA" id="ARBA00022723"/>
    </source>
</evidence>
<dbReference type="EMBL" id="PIPM01000003">
    <property type="protein sequence ID" value="RUO35261.1"/>
    <property type="molecule type" value="Genomic_DNA"/>
</dbReference>
<proteinExistence type="inferred from homology"/>
<dbReference type="InterPro" id="IPR032282">
    <property type="entry name" value="HAGH_C"/>
</dbReference>
<evidence type="ECO:0000256" key="1">
    <source>
        <dbReference type="ARBA" id="ARBA00001623"/>
    </source>
</evidence>
<dbReference type="InterPro" id="IPR001279">
    <property type="entry name" value="Metallo-B-lactamas"/>
</dbReference>
<dbReference type="InterPro" id="IPR050110">
    <property type="entry name" value="Glyoxalase_II_hydrolase"/>
</dbReference>
<comment type="caution">
    <text evidence="9">The sequence shown here is derived from an EMBL/GenBank/DDBJ whole genome shotgun (WGS) entry which is preliminary data.</text>
</comment>
<dbReference type="GO" id="GO:0019243">
    <property type="term" value="P:methylglyoxal catabolic process to D-lactate via S-lactoyl-glutathione"/>
    <property type="evidence" value="ECO:0007669"/>
    <property type="project" value="UniProtKB-UniRule"/>
</dbReference>
<dbReference type="EC" id="3.1.2.6" evidence="7"/>
<feature type="binding site" evidence="7">
    <location>
        <position position="60"/>
    </location>
    <ligand>
        <name>Zn(2+)</name>
        <dbReference type="ChEBI" id="CHEBI:29105"/>
        <label>1</label>
    </ligand>
</feature>
<keyword evidence="10" id="KW-1185">Reference proteome</keyword>
<evidence type="ECO:0000313" key="10">
    <source>
        <dbReference type="Proteomes" id="UP000288405"/>
    </source>
</evidence>
<evidence type="ECO:0000259" key="8">
    <source>
        <dbReference type="SMART" id="SM00849"/>
    </source>
</evidence>
<dbReference type="Gene3D" id="3.60.15.10">
    <property type="entry name" value="Ribonuclease Z/Hydroxyacylglutathione hydrolase-like"/>
    <property type="match status" value="1"/>
</dbReference>
<organism evidence="9 10">
    <name type="scientific">Aliidiomarina sanyensis</name>
    <dbReference type="NCBI Taxonomy" id="1249555"/>
    <lineage>
        <taxon>Bacteria</taxon>
        <taxon>Pseudomonadati</taxon>
        <taxon>Pseudomonadota</taxon>
        <taxon>Gammaproteobacteria</taxon>
        <taxon>Alteromonadales</taxon>
        <taxon>Idiomarinaceae</taxon>
        <taxon>Aliidiomarina</taxon>
    </lineage>
</organism>
<keyword evidence="4 7" id="KW-0479">Metal-binding</keyword>
<dbReference type="AlphaFoldDB" id="A0A432WND6"/>
<evidence type="ECO:0000256" key="2">
    <source>
        <dbReference type="ARBA" id="ARBA00004963"/>
    </source>
</evidence>
<dbReference type="Pfam" id="PF00753">
    <property type="entry name" value="Lactamase_B"/>
    <property type="match status" value="1"/>
</dbReference>
<dbReference type="UniPathway" id="UPA00619">
    <property type="reaction ID" value="UER00676"/>
</dbReference>
<dbReference type="GO" id="GO:0046872">
    <property type="term" value="F:metal ion binding"/>
    <property type="evidence" value="ECO:0007669"/>
    <property type="project" value="UniProtKB-KW"/>
</dbReference>
<dbReference type="RefSeq" id="WP_126776381.1">
    <property type="nucleotide sequence ID" value="NZ_PIPM01000003.1"/>
</dbReference>
<comment type="pathway">
    <text evidence="2 7">Secondary metabolite metabolism; methylglyoxal degradation; (R)-lactate from methylglyoxal: step 2/2.</text>
</comment>
<comment type="similarity">
    <text evidence="3 7">Belongs to the metallo-beta-lactamase superfamily. Glyoxalase II family.</text>
</comment>
<name>A0A432WND6_9GAMM</name>
<reference evidence="9 10" key="1">
    <citation type="journal article" date="2011" name="Front. Microbiol.">
        <title>Genomic signatures of strain selection and enhancement in Bacillus atrophaeus var. globigii, a historical biowarfare simulant.</title>
        <authorList>
            <person name="Gibbons H.S."/>
            <person name="Broomall S.M."/>
            <person name="McNew L.A."/>
            <person name="Daligault H."/>
            <person name="Chapman C."/>
            <person name="Bruce D."/>
            <person name="Karavis M."/>
            <person name="Krepps M."/>
            <person name="McGregor P.A."/>
            <person name="Hong C."/>
            <person name="Park K.H."/>
            <person name="Akmal A."/>
            <person name="Feldman A."/>
            <person name="Lin J.S."/>
            <person name="Chang W.E."/>
            <person name="Higgs B.W."/>
            <person name="Demirev P."/>
            <person name="Lindquist J."/>
            <person name="Liem A."/>
            <person name="Fochler E."/>
            <person name="Read T.D."/>
            <person name="Tapia R."/>
            <person name="Johnson S."/>
            <person name="Bishop-Lilly K.A."/>
            <person name="Detter C."/>
            <person name="Han C."/>
            <person name="Sozhamannan S."/>
            <person name="Rosenzweig C.N."/>
            <person name="Skowronski E.W."/>
        </authorList>
    </citation>
    <scope>NUCLEOTIDE SEQUENCE [LARGE SCALE GENOMIC DNA]</scope>
    <source>
        <strain evidence="9 10">GYP-17</strain>
    </source>
</reference>
<dbReference type="Proteomes" id="UP000288405">
    <property type="component" value="Unassembled WGS sequence"/>
</dbReference>
<dbReference type="SMART" id="SM00849">
    <property type="entry name" value="Lactamase_B"/>
    <property type="match status" value="1"/>
</dbReference>
<keyword evidence="6 7" id="KW-0862">Zinc</keyword>
<dbReference type="PANTHER" id="PTHR43705">
    <property type="entry name" value="HYDROXYACYLGLUTATHIONE HYDROLASE"/>
    <property type="match status" value="1"/>
</dbReference>
<dbReference type="PIRSF" id="PIRSF005457">
    <property type="entry name" value="Glx"/>
    <property type="match status" value="1"/>
</dbReference>
<comment type="subunit">
    <text evidence="7">Monomer.</text>
</comment>
<dbReference type="Pfam" id="PF16123">
    <property type="entry name" value="HAGH_C"/>
    <property type="match status" value="1"/>
</dbReference>
<comment type="catalytic activity">
    <reaction evidence="1 7">
        <text>an S-(2-hydroxyacyl)glutathione + H2O = a 2-hydroxy carboxylate + glutathione + H(+)</text>
        <dbReference type="Rhea" id="RHEA:21864"/>
        <dbReference type="ChEBI" id="CHEBI:15377"/>
        <dbReference type="ChEBI" id="CHEBI:15378"/>
        <dbReference type="ChEBI" id="CHEBI:57925"/>
        <dbReference type="ChEBI" id="CHEBI:58896"/>
        <dbReference type="ChEBI" id="CHEBI:71261"/>
        <dbReference type="EC" id="3.1.2.6"/>
    </reaction>
</comment>
<dbReference type="InterPro" id="IPR017782">
    <property type="entry name" value="Hydroxyacylglutathione_Hdrlase"/>
</dbReference>
<keyword evidence="5 7" id="KW-0378">Hydrolase</keyword>
<dbReference type="HAMAP" id="MF_01374">
    <property type="entry name" value="Glyoxalase_2"/>
    <property type="match status" value="1"/>
</dbReference>
<dbReference type="CDD" id="cd07723">
    <property type="entry name" value="hydroxyacylglutathione_hydrolase_MBL-fold"/>
    <property type="match status" value="1"/>
</dbReference>
<feature type="domain" description="Metallo-beta-lactamase" evidence="8">
    <location>
        <begin position="11"/>
        <end position="171"/>
    </location>
</feature>
<sequence length="259" mass="28803">MRIHPVAAFQDNYIWIIDTAAKGSDHEPCVIVDPGDAEPVLAYLEQERLRPEAILLTHHHWDHTGGVNSILEHFPCPVYGPYSDKIPQVSHRLTEGDRISLLAGALNLEVIACPGHTLDHIAFYGDERLFCGDTLFAGGCGRMFEGHPAQFWESLQKLAVLPEKTKVYCAHEYTAANLRFAARVEPNNEAIQARLAQVEQLRADGQVTLPSVLADEHATNPFLRAEKSSVRNAAETKEKHPLATPTEVFAAIRRWKDSA</sequence>
<feature type="binding site" evidence="7">
    <location>
        <position position="63"/>
    </location>
    <ligand>
        <name>Zn(2+)</name>
        <dbReference type="ChEBI" id="CHEBI:29105"/>
        <label>2</label>
    </ligand>
</feature>